<sequence>MSDPRATHFDEDFQRNWANGALPVLHSMGCTHLLPPGNISYEPPMNVLIPLARLSYVRGPSELVEILQTVHPRPGTHWDEVGDTLDSIMRILCRDDFCLAHISAASDAIRAGGDVATHTKIIKKAVSDIMVKEALKEHKRRPQREAMVADMTRQLSYLRNHYFGLITAVIEAGAPQEISNQVESIFSGLLRGEYSDMIWRFDLDTFLRYLRPAVGARIRGLLRAGREVDSAFESLHR</sequence>
<organism evidence="1 2">
    <name type="scientific">Diplodia seriata</name>
    <dbReference type="NCBI Taxonomy" id="420778"/>
    <lineage>
        <taxon>Eukaryota</taxon>
        <taxon>Fungi</taxon>
        <taxon>Dikarya</taxon>
        <taxon>Ascomycota</taxon>
        <taxon>Pezizomycotina</taxon>
        <taxon>Dothideomycetes</taxon>
        <taxon>Dothideomycetes incertae sedis</taxon>
        <taxon>Botryosphaeriales</taxon>
        <taxon>Botryosphaeriaceae</taxon>
        <taxon>Diplodia</taxon>
    </lineage>
</organism>
<gene>
    <name evidence="1" type="ORF">SLS55_001429</name>
</gene>
<dbReference type="GeneID" id="92005514"/>
<accession>A0ABR3CRY4</accession>
<evidence type="ECO:0000313" key="2">
    <source>
        <dbReference type="Proteomes" id="UP001430584"/>
    </source>
</evidence>
<dbReference type="RefSeq" id="XP_066635490.1">
    <property type="nucleotide sequence ID" value="XM_066772923.1"/>
</dbReference>
<name>A0ABR3CRY4_9PEZI</name>
<reference evidence="1 2" key="1">
    <citation type="submission" date="2024-02" db="EMBL/GenBank/DDBJ databases">
        <title>De novo assembly and annotation of 12 fungi associated with fruit tree decline syndrome in Ontario, Canada.</title>
        <authorList>
            <person name="Sulman M."/>
            <person name="Ellouze W."/>
            <person name="Ilyukhin E."/>
        </authorList>
    </citation>
    <scope>NUCLEOTIDE SEQUENCE [LARGE SCALE GENOMIC DNA]</scope>
    <source>
        <strain evidence="1 2">FDS-637</strain>
    </source>
</reference>
<keyword evidence="2" id="KW-1185">Reference proteome</keyword>
<protein>
    <submittedName>
        <fullName evidence="1">Uncharacterized protein</fullName>
    </submittedName>
</protein>
<evidence type="ECO:0000313" key="1">
    <source>
        <dbReference type="EMBL" id="KAL0262461.1"/>
    </source>
</evidence>
<proteinExistence type="predicted"/>
<dbReference type="Proteomes" id="UP001430584">
    <property type="component" value="Unassembled WGS sequence"/>
</dbReference>
<comment type="caution">
    <text evidence="1">The sequence shown here is derived from an EMBL/GenBank/DDBJ whole genome shotgun (WGS) entry which is preliminary data.</text>
</comment>
<dbReference type="EMBL" id="JAJVCZ030000002">
    <property type="protein sequence ID" value="KAL0262461.1"/>
    <property type="molecule type" value="Genomic_DNA"/>
</dbReference>